<proteinExistence type="predicted"/>
<evidence type="ECO:0000313" key="2">
    <source>
        <dbReference type="EMBL" id="RMB04832.1"/>
    </source>
</evidence>
<keyword evidence="3" id="KW-1185">Reference proteome</keyword>
<dbReference type="EMBL" id="REFR01000012">
    <property type="protein sequence ID" value="RMB04832.1"/>
    <property type="molecule type" value="Genomic_DNA"/>
</dbReference>
<gene>
    <name evidence="2" type="ORF">BXY39_2399</name>
</gene>
<organism evidence="2 3">
    <name type="scientific">Eilatimonas milleporae</name>
    <dbReference type="NCBI Taxonomy" id="911205"/>
    <lineage>
        <taxon>Bacteria</taxon>
        <taxon>Pseudomonadati</taxon>
        <taxon>Pseudomonadota</taxon>
        <taxon>Alphaproteobacteria</taxon>
        <taxon>Kordiimonadales</taxon>
        <taxon>Kordiimonadaceae</taxon>
        <taxon>Eilatimonas</taxon>
    </lineage>
</organism>
<protein>
    <submittedName>
        <fullName evidence="2">Winged helix-turn-helix protein</fullName>
    </submittedName>
</protein>
<evidence type="ECO:0000313" key="3">
    <source>
        <dbReference type="Proteomes" id="UP000271227"/>
    </source>
</evidence>
<sequence>MEAYGGEIIALIEETQHITLGEIAAHLEKNHGVKVVKNRIWRLLDRRGWTYKTAHAAERQRADVLRPSWLM</sequence>
<name>A0A3M0C6G5_9PROT</name>
<evidence type="ECO:0000259" key="1">
    <source>
        <dbReference type="Pfam" id="PF13592"/>
    </source>
</evidence>
<dbReference type="InterPro" id="IPR025959">
    <property type="entry name" value="Winged_HTH_dom"/>
</dbReference>
<dbReference type="AlphaFoldDB" id="A0A3M0C6G5"/>
<feature type="domain" description="Winged helix-turn helix" evidence="1">
    <location>
        <begin position="16"/>
        <end position="55"/>
    </location>
</feature>
<dbReference type="Proteomes" id="UP000271227">
    <property type="component" value="Unassembled WGS sequence"/>
</dbReference>
<dbReference type="InParanoid" id="A0A3M0C6G5"/>
<reference evidence="2 3" key="1">
    <citation type="submission" date="2018-10" db="EMBL/GenBank/DDBJ databases">
        <title>Genomic Encyclopedia of Archaeal and Bacterial Type Strains, Phase II (KMG-II): from individual species to whole genera.</title>
        <authorList>
            <person name="Goeker M."/>
        </authorList>
    </citation>
    <scope>NUCLEOTIDE SEQUENCE [LARGE SCALE GENOMIC DNA]</scope>
    <source>
        <strain evidence="2 3">DSM 25217</strain>
    </source>
</reference>
<comment type="caution">
    <text evidence="2">The sequence shown here is derived from an EMBL/GenBank/DDBJ whole genome shotgun (WGS) entry which is preliminary data.</text>
</comment>
<accession>A0A3M0C6G5</accession>
<dbReference type="Pfam" id="PF13592">
    <property type="entry name" value="HTH_33"/>
    <property type="match status" value="1"/>
</dbReference>